<organism evidence="5 6">
    <name type="scientific">Spinacia oleracea</name>
    <name type="common">Spinach</name>
    <dbReference type="NCBI Taxonomy" id="3562"/>
    <lineage>
        <taxon>Eukaryota</taxon>
        <taxon>Viridiplantae</taxon>
        <taxon>Streptophyta</taxon>
        <taxon>Embryophyta</taxon>
        <taxon>Tracheophyta</taxon>
        <taxon>Spermatophyta</taxon>
        <taxon>Magnoliopsida</taxon>
        <taxon>eudicotyledons</taxon>
        <taxon>Gunneridae</taxon>
        <taxon>Pentapetalae</taxon>
        <taxon>Caryophyllales</taxon>
        <taxon>Chenopodiaceae</taxon>
        <taxon>Chenopodioideae</taxon>
        <taxon>Anserineae</taxon>
        <taxon>Spinacia</taxon>
    </lineage>
</organism>
<feature type="compositionally biased region" description="Polar residues" evidence="3">
    <location>
        <begin position="201"/>
        <end position="213"/>
    </location>
</feature>
<evidence type="ECO:0000256" key="1">
    <source>
        <dbReference type="ARBA" id="ARBA00010845"/>
    </source>
</evidence>
<gene>
    <name evidence="6" type="primary">LOC110775321</name>
</gene>
<protein>
    <submittedName>
        <fullName evidence="6">SHUGOSHIN 2 isoform X1</fullName>
    </submittedName>
</protein>
<dbReference type="RefSeq" id="XP_056693618.1">
    <property type="nucleotide sequence ID" value="XM_056837640.1"/>
</dbReference>
<feature type="region of interest" description="Disordered" evidence="3">
    <location>
        <begin position="1"/>
        <end position="20"/>
    </location>
</feature>
<feature type="compositionally biased region" description="Basic and acidic residues" evidence="3">
    <location>
        <begin position="214"/>
        <end position="223"/>
    </location>
</feature>
<name>A0ABM3RDE2_SPIOL</name>
<accession>A0ABM3RDE2</accession>
<feature type="compositionally biased region" description="Basic residues" evidence="3">
    <location>
        <begin position="190"/>
        <end position="199"/>
    </location>
</feature>
<evidence type="ECO:0000256" key="2">
    <source>
        <dbReference type="ARBA" id="ARBA00022829"/>
    </source>
</evidence>
<reference evidence="6" key="2">
    <citation type="submission" date="2025-08" db="UniProtKB">
        <authorList>
            <consortium name="RefSeq"/>
        </authorList>
    </citation>
    <scope>IDENTIFICATION</scope>
    <source>
        <tissue evidence="6">Leaf</tissue>
    </source>
</reference>
<feature type="compositionally biased region" description="Polar residues" evidence="3">
    <location>
        <begin position="34"/>
        <end position="48"/>
    </location>
</feature>
<comment type="similarity">
    <text evidence="1">Belongs to the shugoshin family.</text>
</comment>
<dbReference type="Proteomes" id="UP000813463">
    <property type="component" value="Chromosome 2"/>
</dbReference>
<feature type="region of interest" description="Disordered" evidence="3">
    <location>
        <begin position="28"/>
        <end position="48"/>
    </location>
</feature>
<dbReference type="GeneID" id="110775321"/>
<evidence type="ECO:0000259" key="4">
    <source>
        <dbReference type="Pfam" id="PF07557"/>
    </source>
</evidence>
<dbReference type="InterPro" id="IPR011515">
    <property type="entry name" value="Shugoshin_C"/>
</dbReference>
<dbReference type="Pfam" id="PF07557">
    <property type="entry name" value="Shugoshin_C"/>
    <property type="match status" value="1"/>
</dbReference>
<reference evidence="5" key="1">
    <citation type="journal article" date="2021" name="Nat. Commun.">
        <title>Genomic analyses provide insights into spinach domestication and the genetic basis of agronomic traits.</title>
        <authorList>
            <person name="Cai X."/>
            <person name="Sun X."/>
            <person name="Xu C."/>
            <person name="Sun H."/>
            <person name="Wang X."/>
            <person name="Ge C."/>
            <person name="Zhang Z."/>
            <person name="Wang Q."/>
            <person name="Fei Z."/>
            <person name="Jiao C."/>
            <person name="Wang Q."/>
        </authorList>
    </citation>
    <scope>NUCLEOTIDE SEQUENCE [LARGE SCALE GENOMIC DNA]</scope>
    <source>
        <strain evidence="5">cv. Varoflay</strain>
    </source>
</reference>
<keyword evidence="5" id="KW-1185">Reference proteome</keyword>
<keyword evidence="2" id="KW-0159">Chromosome partition</keyword>
<evidence type="ECO:0000256" key="3">
    <source>
        <dbReference type="SAM" id="MobiDB-lite"/>
    </source>
</evidence>
<dbReference type="PANTHER" id="PTHR34373">
    <property type="entry name" value="SHUGOSHIN 2"/>
    <property type="match status" value="1"/>
</dbReference>
<sequence length="351" mass="39831">MKGDKMIKSSSFGSRMRKSLSDITNLKSQHKSPFKNQENIQPAAADSSTKNCMEKLLQENAVMIKLIEEKNKIIESNGIELQKLRVNLQRTQMQNWELAKSNSQMFAELNMAKDKMKTLRHELLNKDALSKAMALELKKHQVADGFLTSHLEKKAKMHCETNVLQEGETELEEASVDPPLKDNDNNNKSKVSKTKRGRPARSQSMGPPTMSQQADDKEMVENKRQCLRRQSARLKPLEKQEDDFFDIEVANNVVNQTTHFSLKSDKSDAEECLLSELSTSEIAEVANNVVNQTTTHFSPLKPKSESSDAEECLSTREIARRSSIGRPQRRATEKVQSYKEPPCNTKIRRPA</sequence>
<evidence type="ECO:0000313" key="5">
    <source>
        <dbReference type="Proteomes" id="UP000813463"/>
    </source>
</evidence>
<dbReference type="InterPro" id="IPR044693">
    <property type="entry name" value="SGO_plant"/>
</dbReference>
<feature type="region of interest" description="Disordered" evidence="3">
    <location>
        <begin position="166"/>
        <end position="223"/>
    </location>
</feature>
<proteinExistence type="inferred from homology"/>
<dbReference type="PANTHER" id="PTHR34373:SF8">
    <property type="entry name" value="SHUGOSHIN"/>
    <property type="match status" value="1"/>
</dbReference>
<evidence type="ECO:0000313" key="6">
    <source>
        <dbReference type="RefSeq" id="XP_056693618.1"/>
    </source>
</evidence>
<feature type="domain" description="Shugoshin C-terminal" evidence="4">
    <location>
        <begin position="325"/>
        <end position="349"/>
    </location>
</feature>
<feature type="region of interest" description="Disordered" evidence="3">
    <location>
        <begin position="295"/>
        <end position="351"/>
    </location>
</feature>